<evidence type="ECO:0000256" key="3">
    <source>
        <dbReference type="ARBA" id="ARBA00022989"/>
    </source>
</evidence>
<dbReference type="RefSeq" id="WP_142036327.1">
    <property type="nucleotide sequence ID" value="NZ_JBHTGS010000001.1"/>
</dbReference>
<dbReference type="InterPro" id="IPR047817">
    <property type="entry name" value="ABC2_TM_bact-type"/>
</dbReference>
<reference evidence="8 9" key="1">
    <citation type="submission" date="2019-06" db="EMBL/GenBank/DDBJ databases">
        <title>Sequencing the genomes of 1000 actinobacteria strains.</title>
        <authorList>
            <person name="Klenk H.-P."/>
        </authorList>
    </citation>
    <scope>NUCLEOTIDE SEQUENCE [LARGE SCALE GENOMIC DNA]</scope>
    <source>
        <strain evidence="8 9">DSM 45928</strain>
    </source>
</reference>
<feature type="transmembrane region" description="Helical" evidence="6">
    <location>
        <begin position="61"/>
        <end position="83"/>
    </location>
</feature>
<dbReference type="GO" id="GO:0140359">
    <property type="term" value="F:ABC-type transporter activity"/>
    <property type="evidence" value="ECO:0007669"/>
    <property type="project" value="InterPro"/>
</dbReference>
<dbReference type="EMBL" id="VFOW01000001">
    <property type="protein sequence ID" value="TQL75832.1"/>
    <property type="molecule type" value="Genomic_DNA"/>
</dbReference>
<feature type="transmembrane region" description="Helical" evidence="6">
    <location>
        <begin position="140"/>
        <end position="161"/>
    </location>
</feature>
<dbReference type="PIRSF" id="PIRSF006648">
    <property type="entry name" value="DrrB"/>
    <property type="match status" value="1"/>
</dbReference>
<dbReference type="InterPro" id="IPR051784">
    <property type="entry name" value="Nod_factor_ABC_transporter"/>
</dbReference>
<dbReference type="GO" id="GO:0043190">
    <property type="term" value="C:ATP-binding cassette (ABC) transporter complex"/>
    <property type="evidence" value="ECO:0007669"/>
    <property type="project" value="InterPro"/>
</dbReference>
<keyword evidence="3 6" id="KW-1133">Transmembrane helix</keyword>
<feature type="transmembrane region" description="Helical" evidence="6">
    <location>
        <begin position="21"/>
        <end position="41"/>
    </location>
</feature>
<dbReference type="PANTHER" id="PTHR43229">
    <property type="entry name" value="NODULATION PROTEIN J"/>
    <property type="match status" value="1"/>
</dbReference>
<keyword evidence="6" id="KW-0813">Transport</keyword>
<keyword evidence="2 6" id="KW-0812">Transmembrane</keyword>
<feature type="transmembrane region" description="Helical" evidence="6">
    <location>
        <begin position="115"/>
        <end position="134"/>
    </location>
</feature>
<sequence>MKLVRDTWLVYSRQMGLVLRQPVWVFVMLIQPLYYLVLFGPLLQNMPTQQMGFEYGAMETFVPGLVIMMAMFGTLFAGFGLIAEIREGVIERMRVTPVSRLALLLGRSLRDISTLVFQAVVLVLLSGVIAGLTINWAGLGLMLLIVLAIGLGMSAASYGIALKLKSEDAMAPLLNTITQPVLLLSGIMLPLTVAPDWLRTLALFNPFAYAVNAARALFNGDLTNPVIWQAGALLAALAALLVFWSGRKFSRSAS</sequence>
<evidence type="ECO:0000256" key="6">
    <source>
        <dbReference type="RuleBase" id="RU361157"/>
    </source>
</evidence>
<evidence type="ECO:0000256" key="4">
    <source>
        <dbReference type="ARBA" id="ARBA00023136"/>
    </source>
</evidence>
<accession>A0A543ATC6</accession>
<protein>
    <recommendedName>
        <fullName evidence="6">Transport permease protein</fullName>
    </recommendedName>
</protein>
<feature type="transmembrane region" description="Helical" evidence="6">
    <location>
        <begin position="173"/>
        <end position="193"/>
    </location>
</feature>
<keyword evidence="9" id="KW-1185">Reference proteome</keyword>
<name>A0A543ATC6_9ACTN</name>
<dbReference type="GO" id="GO:0046677">
    <property type="term" value="P:response to antibiotic"/>
    <property type="evidence" value="ECO:0007669"/>
    <property type="project" value="UniProtKB-KW"/>
</dbReference>
<feature type="transmembrane region" description="Helical" evidence="6">
    <location>
        <begin position="226"/>
        <end position="244"/>
    </location>
</feature>
<dbReference type="InParanoid" id="A0A543ATC6"/>
<evidence type="ECO:0000313" key="8">
    <source>
        <dbReference type="EMBL" id="TQL75832.1"/>
    </source>
</evidence>
<gene>
    <name evidence="8" type="ORF">FB566_1347</name>
</gene>
<evidence type="ECO:0000256" key="1">
    <source>
        <dbReference type="ARBA" id="ARBA00004141"/>
    </source>
</evidence>
<evidence type="ECO:0000256" key="5">
    <source>
        <dbReference type="ARBA" id="ARBA00023251"/>
    </source>
</evidence>
<keyword evidence="4 6" id="KW-0472">Membrane</keyword>
<dbReference type="OrthoDB" id="9255971at2"/>
<dbReference type="PANTHER" id="PTHR43229:SF3">
    <property type="entry name" value="ABC-TYPE MULTIDRUG TRANSPORT SYSTEM, PERMEASE COMPONENT"/>
    <property type="match status" value="1"/>
</dbReference>
<dbReference type="PROSITE" id="PS51012">
    <property type="entry name" value="ABC_TM2"/>
    <property type="match status" value="1"/>
</dbReference>
<dbReference type="InterPro" id="IPR000412">
    <property type="entry name" value="ABC_2_transport"/>
</dbReference>
<comment type="subcellular location">
    <subcellularLocation>
        <location evidence="6">Cell membrane</location>
        <topology evidence="6">Multi-pass membrane protein</topology>
    </subcellularLocation>
    <subcellularLocation>
        <location evidence="1">Membrane</location>
        <topology evidence="1">Multi-pass membrane protein</topology>
    </subcellularLocation>
</comment>
<comment type="caution">
    <text evidence="8">The sequence shown here is derived from an EMBL/GenBank/DDBJ whole genome shotgun (WGS) entry which is preliminary data.</text>
</comment>
<dbReference type="AlphaFoldDB" id="A0A543ATC6"/>
<keyword evidence="5" id="KW-0046">Antibiotic resistance</keyword>
<organism evidence="8 9">
    <name type="scientific">Stackebrandtia endophytica</name>
    <dbReference type="NCBI Taxonomy" id="1496996"/>
    <lineage>
        <taxon>Bacteria</taxon>
        <taxon>Bacillati</taxon>
        <taxon>Actinomycetota</taxon>
        <taxon>Actinomycetes</taxon>
        <taxon>Glycomycetales</taxon>
        <taxon>Glycomycetaceae</taxon>
        <taxon>Stackebrandtia</taxon>
    </lineage>
</organism>
<keyword evidence="6" id="KW-1003">Cell membrane</keyword>
<comment type="similarity">
    <text evidence="6">Belongs to the ABC-2 integral membrane protein family.</text>
</comment>
<dbReference type="Proteomes" id="UP000317043">
    <property type="component" value="Unassembled WGS sequence"/>
</dbReference>
<proteinExistence type="inferred from homology"/>
<dbReference type="Pfam" id="PF01061">
    <property type="entry name" value="ABC2_membrane"/>
    <property type="match status" value="1"/>
</dbReference>
<feature type="domain" description="ABC transmembrane type-2" evidence="7">
    <location>
        <begin position="23"/>
        <end position="252"/>
    </location>
</feature>
<dbReference type="InterPro" id="IPR013525">
    <property type="entry name" value="ABC2_TM"/>
</dbReference>
<evidence type="ECO:0000313" key="9">
    <source>
        <dbReference type="Proteomes" id="UP000317043"/>
    </source>
</evidence>
<evidence type="ECO:0000259" key="7">
    <source>
        <dbReference type="PROSITE" id="PS51012"/>
    </source>
</evidence>
<evidence type="ECO:0000256" key="2">
    <source>
        <dbReference type="ARBA" id="ARBA00022692"/>
    </source>
</evidence>